<name>A0A9Q3PWK4_9BASI</name>
<keyword evidence="2" id="KW-1185">Reference proteome</keyword>
<evidence type="ECO:0000313" key="1">
    <source>
        <dbReference type="EMBL" id="MBW0576769.1"/>
    </source>
</evidence>
<dbReference type="EMBL" id="AVOT02099128">
    <property type="protein sequence ID" value="MBW0576769.1"/>
    <property type="molecule type" value="Genomic_DNA"/>
</dbReference>
<proteinExistence type="predicted"/>
<organism evidence="1 2">
    <name type="scientific">Austropuccinia psidii MF-1</name>
    <dbReference type="NCBI Taxonomy" id="1389203"/>
    <lineage>
        <taxon>Eukaryota</taxon>
        <taxon>Fungi</taxon>
        <taxon>Dikarya</taxon>
        <taxon>Basidiomycota</taxon>
        <taxon>Pucciniomycotina</taxon>
        <taxon>Pucciniomycetes</taxon>
        <taxon>Pucciniales</taxon>
        <taxon>Sphaerophragmiaceae</taxon>
        <taxon>Austropuccinia</taxon>
    </lineage>
</organism>
<gene>
    <name evidence="1" type="ORF">O181_116484</name>
</gene>
<reference evidence="1" key="1">
    <citation type="submission" date="2021-03" db="EMBL/GenBank/DDBJ databases">
        <title>Draft genome sequence of rust myrtle Austropuccinia psidii MF-1, a brazilian biotype.</title>
        <authorList>
            <person name="Quecine M.C."/>
            <person name="Pachon D.M.R."/>
            <person name="Bonatelli M.L."/>
            <person name="Correr F.H."/>
            <person name="Franceschini L.M."/>
            <person name="Leite T.F."/>
            <person name="Margarido G.R.A."/>
            <person name="Almeida C.A."/>
            <person name="Ferrarezi J.A."/>
            <person name="Labate C.A."/>
        </authorList>
    </citation>
    <scope>NUCLEOTIDE SEQUENCE</scope>
    <source>
        <strain evidence="1">MF-1</strain>
    </source>
</reference>
<dbReference type="AlphaFoldDB" id="A0A9Q3PWK4"/>
<accession>A0A9Q3PWK4</accession>
<sequence length="258" mass="29952">MEIVLEGKLVESEDELKLCQQNNGNWEDKYKQSRKFEDLEEGELSENTQRLAGLSILEEFNNAYDQICCFSSSTDLFNQNKGITSELPNDSQNQNGIQEDIPEYEGLEDYVILPMITFEELYDYELDSPIIQSKYLSELPGSNLTNVDFLELLTTIGIKGNLQNAYWKKPYGYYQMTIEELYHKMSWAQEDLNLDGLGLLGGTLFWCDFWYMLIHEVKGSVSKWKGNTQRKQCNKIFGEILKDICLSVIHNRRLNISQ</sequence>
<evidence type="ECO:0000313" key="2">
    <source>
        <dbReference type="Proteomes" id="UP000765509"/>
    </source>
</evidence>
<comment type="caution">
    <text evidence="1">The sequence shown here is derived from an EMBL/GenBank/DDBJ whole genome shotgun (WGS) entry which is preliminary data.</text>
</comment>
<dbReference type="Proteomes" id="UP000765509">
    <property type="component" value="Unassembled WGS sequence"/>
</dbReference>
<protein>
    <submittedName>
        <fullName evidence="1">Uncharacterized protein</fullName>
    </submittedName>
</protein>